<dbReference type="EMBL" id="QGHB01000005">
    <property type="protein sequence ID" value="PWK86469.1"/>
    <property type="molecule type" value="Genomic_DNA"/>
</dbReference>
<reference evidence="1 2" key="1">
    <citation type="submission" date="2018-05" db="EMBL/GenBank/DDBJ databases">
        <title>Genomic Encyclopedia of Type Strains, Phase IV (KMG-IV): sequencing the most valuable type-strain genomes for metagenomic binning, comparative biology and taxonomic classification.</title>
        <authorList>
            <person name="Goeker M."/>
        </authorList>
    </citation>
    <scope>NUCLEOTIDE SEQUENCE [LARGE SCALE GENOMIC DNA]</scope>
    <source>
        <strain evidence="1 2">DSM 45480</strain>
    </source>
</reference>
<name>A0A316HZ86_9PSEU</name>
<organism evidence="1 2">
    <name type="scientific">Lentzea atacamensis</name>
    <dbReference type="NCBI Taxonomy" id="531938"/>
    <lineage>
        <taxon>Bacteria</taxon>
        <taxon>Bacillati</taxon>
        <taxon>Actinomycetota</taxon>
        <taxon>Actinomycetes</taxon>
        <taxon>Pseudonocardiales</taxon>
        <taxon>Pseudonocardiaceae</taxon>
        <taxon>Lentzea</taxon>
    </lineage>
</organism>
<dbReference type="SUPFAM" id="SSF47598">
    <property type="entry name" value="Ribbon-helix-helix"/>
    <property type="match status" value="1"/>
</dbReference>
<proteinExistence type="predicted"/>
<dbReference type="InterPro" id="IPR010985">
    <property type="entry name" value="Ribbon_hlx_hlx"/>
</dbReference>
<sequence length="109" mass="12407">MIAKESKHGDDECMQIARIEGNVVRMGEPSDLPYRAVQIREVPGDVVDVLQARAAKAGLSLTTYLRNHLVELARKPTMTELYERSRRRDWGVDRATIVSAVRDLREDDE</sequence>
<evidence type="ECO:0000313" key="1">
    <source>
        <dbReference type="EMBL" id="PWK86469.1"/>
    </source>
</evidence>
<comment type="caution">
    <text evidence="1">The sequence shown here is derived from an EMBL/GenBank/DDBJ whole genome shotgun (WGS) entry which is preliminary data.</text>
</comment>
<evidence type="ECO:0000313" key="2">
    <source>
        <dbReference type="Proteomes" id="UP000246005"/>
    </source>
</evidence>
<dbReference type="InterPro" id="IPR013321">
    <property type="entry name" value="Arc_rbn_hlx_hlx"/>
</dbReference>
<dbReference type="GO" id="GO:0006355">
    <property type="term" value="P:regulation of DNA-templated transcription"/>
    <property type="evidence" value="ECO:0007669"/>
    <property type="project" value="InterPro"/>
</dbReference>
<gene>
    <name evidence="1" type="ORF">C8D88_105518</name>
</gene>
<dbReference type="Proteomes" id="UP000246005">
    <property type="component" value="Unassembled WGS sequence"/>
</dbReference>
<accession>A0A316HZ86</accession>
<protein>
    <submittedName>
        <fullName evidence="1">Uncharacterized protein</fullName>
    </submittedName>
</protein>
<dbReference type="AlphaFoldDB" id="A0A316HZ86"/>
<dbReference type="Gene3D" id="1.10.1220.10">
    <property type="entry name" value="Met repressor-like"/>
    <property type="match status" value="1"/>
</dbReference>